<proteinExistence type="predicted"/>
<dbReference type="InParanoid" id="A0A0C3GY41"/>
<reference evidence="2 3" key="1">
    <citation type="submission" date="2014-04" db="EMBL/GenBank/DDBJ databases">
        <authorList>
            <consortium name="DOE Joint Genome Institute"/>
            <person name="Kuo A."/>
            <person name="Martino E."/>
            <person name="Perotto S."/>
            <person name="Kohler A."/>
            <person name="Nagy L.G."/>
            <person name="Floudas D."/>
            <person name="Copeland A."/>
            <person name="Barry K.W."/>
            <person name="Cichocki N."/>
            <person name="Veneault-Fourrey C."/>
            <person name="LaButti K."/>
            <person name="Lindquist E.A."/>
            <person name="Lipzen A."/>
            <person name="Lundell T."/>
            <person name="Morin E."/>
            <person name="Murat C."/>
            <person name="Sun H."/>
            <person name="Tunlid A."/>
            <person name="Henrissat B."/>
            <person name="Grigoriev I.V."/>
            <person name="Hibbett D.S."/>
            <person name="Martin F."/>
            <person name="Nordberg H.P."/>
            <person name="Cantor M.N."/>
            <person name="Hua S.X."/>
        </authorList>
    </citation>
    <scope>NUCLEOTIDE SEQUENCE [LARGE SCALE GENOMIC DNA]</scope>
    <source>
        <strain evidence="2 3">Zn</strain>
    </source>
</reference>
<feature type="region of interest" description="Disordered" evidence="1">
    <location>
        <begin position="1"/>
        <end position="55"/>
    </location>
</feature>
<accession>A0A0C3GY41</accession>
<evidence type="ECO:0000313" key="3">
    <source>
        <dbReference type="Proteomes" id="UP000054321"/>
    </source>
</evidence>
<dbReference type="Proteomes" id="UP000054321">
    <property type="component" value="Unassembled WGS sequence"/>
</dbReference>
<feature type="compositionally biased region" description="Polar residues" evidence="1">
    <location>
        <begin position="34"/>
        <end position="44"/>
    </location>
</feature>
<evidence type="ECO:0000313" key="2">
    <source>
        <dbReference type="EMBL" id="KIM96089.1"/>
    </source>
</evidence>
<reference evidence="3" key="2">
    <citation type="submission" date="2015-01" db="EMBL/GenBank/DDBJ databases">
        <title>Evolutionary Origins and Diversification of the Mycorrhizal Mutualists.</title>
        <authorList>
            <consortium name="DOE Joint Genome Institute"/>
            <consortium name="Mycorrhizal Genomics Consortium"/>
            <person name="Kohler A."/>
            <person name="Kuo A."/>
            <person name="Nagy L.G."/>
            <person name="Floudas D."/>
            <person name="Copeland A."/>
            <person name="Barry K.W."/>
            <person name="Cichocki N."/>
            <person name="Veneault-Fourrey C."/>
            <person name="LaButti K."/>
            <person name="Lindquist E.A."/>
            <person name="Lipzen A."/>
            <person name="Lundell T."/>
            <person name="Morin E."/>
            <person name="Murat C."/>
            <person name="Riley R."/>
            <person name="Ohm R."/>
            <person name="Sun H."/>
            <person name="Tunlid A."/>
            <person name="Henrissat B."/>
            <person name="Grigoriev I.V."/>
            <person name="Hibbett D.S."/>
            <person name="Martin F."/>
        </authorList>
    </citation>
    <scope>NUCLEOTIDE SEQUENCE [LARGE SCALE GENOMIC DNA]</scope>
    <source>
        <strain evidence="3">Zn</strain>
    </source>
</reference>
<dbReference type="EMBL" id="KN832885">
    <property type="protein sequence ID" value="KIM96089.1"/>
    <property type="molecule type" value="Genomic_DNA"/>
</dbReference>
<keyword evidence="3" id="KW-1185">Reference proteome</keyword>
<organism evidence="2 3">
    <name type="scientific">Oidiodendron maius (strain Zn)</name>
    <dbReference type="NCBI Taxonomy" id="913774"/>
    <lineage>
        <taxon>Eukaryota</taxon>
        <taxon>Fungi</taxon>
        <taxon>Dikarya</taxon>
        <taxon>Ascomycota</taxon>
        <taxon>Pezizomycotina</taxon>
        <taxon>Leotiomycetes</taxon>
        <taxon>Leotiomycetes incertae sedis</taxon>
        <taxon>Myxotrichaceae</taxon>
        <taxon>Oidiodendron</taxon>
    </lineage>
</organism>
<protein>
    <submittedName>
        <fullName evidence="2">Uncharacterized protein</fullName>
    </submittedName>
</protein>
<sequence length="55" mass="6056">MRDKNNVFRLKSTPHGGGIKGNGEYKLMEMDKTSLMQSDSSSRKSGPFSAQLPPI</sequence>
<evidence type="ECO:0000256" key="1">
    <source>
        <dbReference type="SAM" id="MobiDB-lite"/>
    </source>
</evidence>
<name>A0A0C3GY41_OIDMZ</name>
<dbReference type="HOGENOM" id="CLU_3032979_0_0_1"/>
<gene>
    <name evidence="2" type="ORF">OIDMADRAFT_20962</name>
</gene>
<dbReference type="AlphaFoldDB" id="A0A0C3GY41"/>